<protein>
    <submittedName>
        <fullName evidence="1">Uncharacterized protein</fullName>
    </submittedName>
</protein>
<dbReference type="AlphaFoldDB" id="A0A1F5QCQ1"/>
<evidence type="ECO:0000313" key="2">
    <source>
        <dbReference type="Proteomes" id="UP000177235"/>
    </source>
</evidence>
<evidence type="ECO:0000313" key="1">
    <source>
        <dbReference type="EMBL" id="OGE99907.1"/>
    </source>
</evidence>
<reference evidence="1 2" key="1">
    <citation type="journal article" date="2016" name="Nat. Commun.">
        <title>Thousands of microbial genomes shed light on interconnected biogeochemical processes in an aquifer system.</title>
        <authorList>
            <person name="Anantharaman K."/>
            <person name="Brown C.T."/>
            <person name="Hug L.A."/>
            <person name="Sharon I."/>
            <person name="Castelle C.J."/>
            <person name="Probst A.J."/>
            <person name="Thomas B.C."/>
            <person name="Singh A."/>
            <person name="Wilkins M.J."/>
            <person name="Karaoz U."/>
            <person name="Brodie E.L."/>
            <person name="Williams K.H."/>
            <person name="Hubbard S.S."/>
            <person name="Banfield J.F."/>
        </authorList>
    </citation>
    <scope>NUCLEOTIDE SEQUENCE [LARGE SCALE GENOMIC DNA]</scope>
</reference>
<dbReference type="EMBL" id="MFFF01000008">
    <property type="protein sequence ID" value="OGE99907.1"/>
    <property type="molecule type" value="Genomic_DNA"/>
</dbReference>
<comment type="caution">
    <text evidence="1">The sequence shown here is derived from an EMBL/GenBank/DDBJ whole genome shotgun (WGS) entry which is preliminary data.</text>
</comment>
<dbReference type="Proteomes" id="UP000177235">
    <property type="component" value="Unassembled WGS sequence"/>
</dbReference>
<sequence>MNFKTDPLVTVQLDNQFIDIIWPRENDDYSMFQTFLTTFKFFEPIKNVTNTSKVVKQTLVANLSEWCAKAPTPGQCYSELARKEKNPDISWCTAITPQNSGSEPFYYSYKNECYEYIAPKIKDISLCDNMVGSGQFEANKTNDTKNCKARVNYELALQGSDISYCNKIDKDVWVNDGYGMATVSQLDCFVAVAVKMNDQKICDKVIYSKTATGGTISKEWCYYNYAVEKKDCSLVPPNSPASKSQCESFVKNGI</sequence>
<organism evidence="1 2">
    <name type="scientific">Candidatus Doudnabacteria bacterium RIFCSPLOWO2_02_FULL_48_13</name>
    <dbReference type="NCBI Taxonomy" id="1817845"/>
    <lineage>
        <taxon>Bacteria</taxon>
        <taxon>Candidatus Doudnaibacteriota</taxon>
    </lineage>
</organism>
<proteinExistence type="predicted"/>
<gene>
    <name evidence="1" type="ORF">A3J05_04785</name>
</gene>
<name>A0A1F5QCQ1_9BACT</name>
<accession>A0A1F5QCQ1</accession>